<dbReference type="SUPFAM" id="SSF55811">
    <property type="entry name" value="Nudix"/>
    <property type="match status" value="1"/>
</dbReference>
<gene>
    <name evidence="4" type="ORF">F4Y08_09560</name>
</gene>
<keyword evidence="2" id="KW-0378">Hydrolase</keyword>
<dbReference type="AlphaFoldDB" id="A0A6B1DW03"/>
<dbReference type="GO" id="GO:0016787">
    <property type="term" value="F:hydrolase activity"/>
    <property type="evidence" value="ECO:0007669"/>
    <property type="project" value="UniProtKB-KW"/>
</dbReference>
<dbReference type="InterPro" id="IPR000086">
    <property type="entry name" value="NUDIX_hydrolase_dom"/>
</dbReference>
<dbReference type="InterPro" id="IPR059176">
    <property type="entry name" value="UDP-X_N"/>
</dbReference>
<feature type="domain" description="Nudix hydrolase" evidence="3">
    <location>
        <begin position="86"/>
        <end position="212"/>
    </location>
</feature>
<protein>
    <submittedName>
        <fullName evidence="4">NUDIX domain-containing protein</fullName>
    </submittedName>
</protein>
<evidence type="ECO:0000256" key="2">
    <source>
        <dbReference type="ARBA" id="ARBA00022801"/>
    </source>
</evidence>
<dbReference type="Pfam" id="PF12535">
    <property type="entry name" value="Nudix_N"/>
    <property type="match status" value="1"/>
</dbReference>
<dbReference type="InterPro" id="IPR020476">
    <property type="entry name" value="Nudix_hydrolase"/>
</dbReference>
<organism evidence="4">
    <name type="scientific">Caldilineaceae bacterium SB0662_bin_9</name>
    <dbReference type="NCBI Taxonomy" id="2605258"/>
    <lineage>
        <taxon>Bacteria</taxon>
        <taxon>Bacillati</taxon>
        <taxon>Chloroflexota</taxon>
        <taxon>Caldilineae</taxon>
        <taxon>Caldilineales</taxon>
        <taxon>Caldilineaceae</taxon>
    </lineage>
</organism>
<comment type="similarity">
    <text evidence="1">Belongs to the Nudix hydrolase family.</text>
</comment>
<name>A0A6B1DW03_9CHLR</name>
<sequence>MGPYRALLIVSDHHQLRNQMDAIGEMHLIADELHSIADLGLHFAQSEYDKARYGRVRSLSAQLVAAIEGSTTDAVLESWETVIRATPFVSADAAVFREGHILLIKREDNGLWALPGGATEVGETWAESVERELREETGVQGSATELLGVFDARLWGSRARQHVYASIWLVEIDEHQIPIAGPETTEVGFFAEDALPDLSPGHKERVPAVFKLVRGDLSIPYFDPTNRSDRAATSR</sequence>
<dbReference type="PANTHER" id="PTHR43736:SF1">
    <property type="entry name" value="DIHYDRONEOPTERIN TRIPHOSPHATE DIPHOSPHATASE"/>
    <property type="match status" value="1"/>
</dbReference>
<accession>A0A6B1DW03</accession>
<evidence type="ECO:0000259" key="3">
    <source>
        <dbReference type="PROSITE" id="PS51462"/>
    </source>
</evidence>
<reference evidence="4" key="1">
    <citation type="submission" date="2019-09" db="EMBL/GenBank/DDBJ databases">
        <title>Characterisation of the sponge microbiome using genome-centric metagenomics.</title>
        <authorList>
            <person name="Engelberts J.P."/>
            <person name="Robbins S.J."/>
            <person name="De Goeij J.M."/>
            <person name="Aranda M."/>
            <person name="Bell S.C."/>
            <person name="Webster N.S."/>
        </authorList>
    </citation>
    <scope>NUCLEOTIDE SEQUENCE</scope>
    <source>
        <strain evidence="4">SB0662_bin_9</strain>
    </source>
</reference>
<proteinExistence type="inferred from homology"/>
<dbReference type="InterPro" id="IPR015797">
    <property type="entry name" value="NUDIX_hydrolase-like_dom_sf"/>
</dbReference>
<dbReference type="PRINTS" id="PR00502">
    <property type="entry name" value="NUDIXFAMILY"/>
</dbReference>
<evidence type="ECO:0000256" key="1">
    <source>
        <dbReference type="ARBA" id="ARBA00005582"/>
    </source>
</evidence>
<comment type="caution">
    <text evidence="4">The sequence shown here is derived from an EMBL/GenBank/DDBJ whole genome shotgun (WGS) entry which is preliminary data.</text>
</comment>
<dbReference type="Gene3D" id="6.10.250.1120">
    <property type="match status" value="1"/>
</dbReference>
<dbReference type="PROSITE" id="PS51462">
    <property type="entry name" value="NUDIX"/>
    <property type="match status" value="1"/>
</dbReference>
<dbReference type="Gene3D" id="3.90.79.10">
    <property type="entry name" value="Nucleoside Triphosphate Pyrophosphohydrolase"/>
    <property type="match status" value="1"/>
</dbReference>
<evidence type="ECO:0000313" key="4">
    <source>
        <dbReference type="EMBL" id="MYD90564.1"/>
    </source>
</evidence>
<dbReference type="PANTHER" id="PTHR43736">
    <property type="entry name" value="ADP-RIBOSE PYROPHOSPHATASE"/>
    <property type="match status" value="1"/>
</dbReference>
<dbReference type="EMBL" id="VXPY01000069">
    <property type="protein sequence ID" value="MYD90564.1"/>
    <property type="molecule type" value="Genomic_DNA"/>
</dbReference>
<dbReference type="Pfam" id="PF00293">
    <property type="entry name" value="NUDIX"/>
    <property type="match status" value="1"/>
</dbReference>